<organism evidence="2 3">
    <name type="scientific">Chrysophaeum taylorii</name>
    <dbReference type="NCBI Taxonomy" id="2483200"/>
    <lineage>
        <taxon>Eukaryota</taxon>
        <taxon>Sar</taxon>
        <taxon>Stramenopiles</taxon>
        <taxon>Ochrophyta</taxon>
        <taxon>Pelagophyceae</taxon>
        <taxon>Pelagomonadales</taxon>
        <taxon>Pelagomonadaceae</taxon>
        <taxon>Chrysophaeum</taxon>
    </lineage>
</organism>
<name>A0AAD7XL39_9STRA</name>
<gene>
    <name evidence="2" type="ORF">CTAYLR_007850</name>
</gene>
<proteinExistence type="predicted"/>
<comment type="caution">
    <text evidence="2">The sequence shown here is derived from an EMBL/GenBank/DDBJ whole genome shotgun (WGS) entry which is preliminary data.</text>
</comment>
<keyword evidence="3" id="KW-1185">Reference proteome</keyword>
<dbReference type="EMBL" id="JAQMWT010000387">
    <property type="protein sequence ID" value="KAJ8602296.1"/>
    <property type="molecule type" value="Genomic_DNA"/>
</dbReference>
<evidence type="ECO:0000313" key="3">
    <source>
        <dbReference type="Proteomes" id="UP001230188"/>
    </source>
</evidence>
<dbReference type="InterPro" id="IPR021883">
    <property type="entry name" value="LPA1-like"/>
</dbReference>
<dbReference type="Pfam" id="PF11998">
    <property type="entry name" value="DUF3493"/>
    <property type="match status" value="1"/>
</dbReference>
<evidence type="ECO:0000256" key="1">
    <source>
        <dbReference type="SAM" id="MobiDB-lite"/>
    </source>
</evidence>
<accession>A0AAD7XL39</accession>
<dbReference type="AlphaFoldDB" id="A0AAD7XL39"/>
<dbReference type="PANTHER" id="PTHR35498:SF1">
    <property type="entry name" value="LOW PSII ACCUMULATION-LIKE PROTEIN"/>
    <property type="match status" value="1"/>
</dbReference>
<protein>
    <submittedName>
        <fullName evidence="2">Uncharacterized protein</fullName>
    </submittedName>
</protein>
<evidence type="ECO:0000313" key="2">
    <source>
        <dbReference type="EMBL" id="KAJ8602296.1"/>
    </source>
</evidence>
<dbReference type="Proteomes" id="UP001230188">
    <property type="component" value="Unassembled WGS sequence"/>
</dbReference>
<dbReference type="PANTHER" id="PTHR35498">
    <property type="entry name" value="PROTEIN LOW PSII ACCUMULATION 1, CHLOROPLASTIC"/>
    <property type="match status" value="1"/>
</dbReference>
<reference evidence="2" key="1">
    <citation type="submission" date="2023-01" db="EMBL/GenBank/DDBJ databases">
        <title>Metagenome sequencing of chrysophaentin producing Chrysophaeum taylorii.</title>
        <authorList>
            <person name="Davison J."/>
            <person name="Bewley C."/>
        </authorList>
    </citation>
    <scope>NUCLEOTIDE SEQUENCE</scope>
    <source>
        <strain evidence="2">NIES-1699</strain>
    </source>
</reference>
<sequence>MRQSFFLLVAAASAFQIHHRQVAPRLAVVSSSTKAPQEKITKDLKRKLLQEASTPWRSVRLFFYGAFAFSAGVGLATALAQLAASATHQPGALPLSQSATNVGVDVAVVAACALGYRVDSRAAADVVSEPDKKALSAVEAAERTELLARLRVEVGTDDNRREASLETLRTMAGQSVVVLGGPRAVVDDALTDALIQQKLLARAECVVVPVRVDATASSAPPQRKKIDTAGFVATPAPDDADAWVQYLGDEIATAVAQGEPTAATAGVVIAVRRDGTIARRGVGKPPWRDVINDLQDDDDDDATAAGSTRI</sequence>
<feature type="region of interest" description="Disordered" evidence="1">
    <location>
        <begin position="284"/>
        <end position="310"/>
    </location>
</feature>